<dbReference type="SUPFAM" id="SSF53092">
    <property type="entry name" value="Creatinase/prolidase N-terminal domain"/>
    <property type="match status" value="1"/>
</dbReference>
<dbReference type="SMART" id="SM01011">
    <property type="entry name" value="AMP_N"/>
    <property type="match status" value="1"/>
</dbReference>
<keyword evidence="4" id="KW-0378">Hydrolase</keyword>
<evidence type="ECO:0000256" key="1">
    <source>
        <dbReference type="ARBA" id="ARBA00001936"/>
    </source>
</evidence>
<evidence type="ECO:0000259" key="8">
    <source>
        <dbReference type="SMART" id="SM01011"/>
    </source>
</evidence>
<evidence type="ECO:0000256" key="2">
    <source>
        <dbReference type="ARBA" id="ARBA00008766"/>
    </source>
</evidence>
<dbReference type="InterPro" id="IPR029149">
    <property type="entry name" value="Creatin/AminoP/Spt16_N"/>
</dbReference>
<dbReference type="Gene3D" id="3.40.350.10">
    <property type="entry name" value="Creatinase/prolidase N-terminal domain"/>
    <property type="match status" value="1"/>
</dbReference>
<dbReference type="PROSITE" id="PS00491">
    <property type="entry name" value="PROLINE_PEPTIDASE"/>
    <property type="match status" value="1"/>
</dbReference>
<evidence type="ECO:0000256" key="3">
    <source>
        <dbReference type="ARBA" id="ARBA00022723"/>
    </source>
</evidence>
<evidence type="ECO:0000256" key="7">
    <source>
        <dbReference type="SAM" id="MobiDB-lite"/>
    </source>
</evidence>
<dbReference type="InterPro" id="IPR000994">
    <property type="entry name" value="Pept_M24"/>
</dbReference>
<dbReference type="InterPro" id="IPR001131">
    <property type="entry name" value="Peptidase_M24B_aminopep-P_CS"/>
</dbReference>
<dbReference type="PANTHER" id="PTHR43226">
    <property type="entry name" value="XAA-PRO AMINOPEPTIDASE 3"/>
    <property type="match status" value="1"/>
</dbReference>
<keyword evidence="9" id="KW-0031">Aminopeptidase</keyword>
<dbReference type="GO" id="GO:0005829">
    <property type="term" value="C:cytosol"/>
    <property type="evidence" value="ECO:0007669"/>
    <property type="project" value="TreeGrafter"/>
</dbReference>
<dbReference type="GO" id="GO:0070006">
    <property type="term" value="F:metalloaminopeptidase activity"/>
    <property type="evidence" value="ECO:0007669"/>
    <property type="project" value="InterPro"/>
</dbReference>
<dbReference type="Gene3D" id="3.90.230.10">
    <property type="entry name" value="Creatinase/methionine aminopeptidase superfamily"/>
    <property type="match status" value="1"/>
</dbReference>
<evidence type="ECO:0000256" key="6">
    <source>
        <dbReference type="RuleBase" id="RU000590"/>
    </source>
</evidence>
<organism evidence="9 10">
    <name type="scientific">Candidatus Thalassarchaeum betae</name>
    <dbReference type="NCBI Taxonomy" id="2599289"/>
    <lineage>
        <taxon>Archaea</taxon>
        <taxon>Methanobacteriati</taxon>
        <taxon>Thermoplasmatota</taxon>
        <taxon>Candidatus Poseidoniia</taxon>
        <taxon>Candidatus Poseidoniales</taxon>
        <taxon>Candidatus Thalassarchaeaceae</taxon>
        <taxon>Candidatus Thalassarchaeum</taxon>
    </lineage>
</organism>
<dbReference type="InterPro" id="IPR007865">
    <property type="entry name" value="Aminopep_P_N"/>
</dbReference>
<dbReference type="GO" id="GO:0030145">
    <property type="term" value="F:manganese ion binding"/>
    <property type="evidence" value="ECO:0007669"/>
    <property type="project" value="InterPro"/>
</dbReference>
<gene>
    <name evidence="9" type="ORF">CXX69_02465</name>
</gene>
<proteinExistence type="inferred from homology"/>
<feature type="region of interest" description="Disordered" evidence="7">
    <location>
        <begin position="1"/>
        <end position="24"/>
    </location>
</feature>
<name>A0A2V3HS72_9ARCH</name>
<dbReference type="CDD" id="cd01087">
    <property type="entry name" value="Prolidase"/>
    <property type="match status" value="1"/>
</dbReference>
<keyword evidence="5" id="KW-0464">Manganese</keyword>
<accession>A0A2V3HS72</accession>
<keyword evidence="3 6" id="KW-0479">Metal-binding</keyword>
<sequence>MEVRQRKLTSSTSHTPKNGPLVDSPARRMAELAFSEAEYRGRQSEFLGQIPSDSLVLIPTNPHANRSNDVHYPFRASSYMLYLCGWNEPGAVLMSHYDSGAWTTSLFVQPRDTKTEIWEGRRVGTEGAASGWPIDEAHSLEDLEKTVAEHFEACKQIHLIPGLNPILDEMVNSAVNSKSRDSNTKYIGPTSLSDPSSILDEMRVRKSDREIQLMQESADIASAAHVATMRAAYADIGEWQVQAVIERHFTASKSRWSYPTIVGGGDNATILHYNANNAVIAGGDLVLVDAGSEVEGYASDITRTWPVNGRFSDAQREIYELVLRAQMAGIEACQAGSPWSAMHHATSNVLAQGLIDLGILDYSLEDALGEDFDGPYRNYFMHGTGHLLGLDVHDVGGGRQGDDGPGRDLGPGMVLTVEPGLYFGSWRTDVEIPERYSGIGVRIEDDVLITEGGPVVLTSDCPKTIDEIEALIGSDR</sequence>
<dbReference type="EMBL" id="PSPG01000004">
    <property type="protein sequence ID" value="PXF21988.1"/>
    <property type="molecule type" value="Genomic_DNA"/>
</dbReference>
<evidence type="ECO:0000313" key="10">
    <source>
        <dbReference type="Proteomes" id="UP000248161"/>
    </source>
</evidence>
<comment type="similarity">
    <text evidence="2 6">Belongs to the peptidase M24B family.</text>
</comment>
<evidence type="ECO:0000256" key="5">
    <source>
        <dbReference type="ARBA" id="ARBA00023211"/>
    </source>
</evidence>
<dbReference type="Proteomes" id="UP000248161">
    <property type="component" value="Unassembled WGS sequence"/>
</dbReference>
<dbReference type="Pfam" id="PF00557">
    <property type="entry name" value="Peptidase_M24"/>
    <property type="match status" value="1"/>
</dbReference>
<dbReference type="SUPFAM" id="SSF55920">
    <property type="entry name" value="Creatinase/aminopeptidase"/>
    <property type="match status" value="1"/>
</dbReference>
<dbReference type="PANTHER" id="PTHR43226:SF4">
    <property type="entry name" value="XAA-PRO AMINOPEPTIDASE 3"/>
    <property type="match status" value="1"/>
</dbReference>
<reference evidence="9 10" key="1">
    <citation type="journal article" date="2015" name="Nat. Commun.">
        <title>Genomic and transcriptomic evidence for scavenging of diverse organic compounds by widespread deep-sea archaea.</title>
        <authorList>
            <person name="Li M."/>
            <person name="Baker B.J."/>
            <person name="Anantharaman K."/>
            <person name="Jain S."/>
            <person name="Breier J.A."/>
            <person name="Dick G.J."/>
        </authorList>
    </citation>
    <scope>NUCLEOTIDE SEQUENCE [LARGE SCALE GENOMIC DNA]</scope>
    <source>
        <strain evidence="9">Cayman_51_deep</strain>
    </source>
</reference>
<evidence type="ECO:0000313" key="9">
    <source>
        <dbReference type="EMBL" id="PXF21988.1"/>
    </source>
</evidence>
<dbReference type="InterPro" id="IPR036005">
    <property type="entry name" value="Creatinase/aminopeptidase-like"/>
</dbReference>
<keyword evidence="9" id="KW-0645">Protease</keyword>
<dbReference type="AlphaFoldDB" id="A0A2V3HS72"/>
<comment type="caution">
    <text evidence="9">The sequence shown here is derived from an EMBL/GenBank/DDBJ whole genome shotgun (WGS) entry which is preliminary data.</text>
</comment>
<dbReference type="GO" id="GO:0006508">
    <property type="term" value="P:proteolysis"/>
    <property type="evidence" value="ECO:0007669"/>
    <property type="project" value="TreeGrafter"/>
</dbReference>
<comment type="cofactor">
    <cofactor evidence="1">
        <name>Mn(2+)</name>
        <dbReference type="ChEBI" id="CHEBI:29035"/>
    </cofactor>
</comment>
<protein>
    <submittedName>
        <fullName evidence="9">Xaa-Pro aminopeptidase</fullName>
    </submittedName>
</protein>
<dbReference type="Pfam" id="PF05195">
    <property type="entry name" value="AMP_N"/>
    <property type="match status" value="1"/>
</dbReference>
<dbReference type="InterPro" id="IPR052433">
    <property type="entry name" value="X-Pro_dipept-like"/>
</dbReference>
<evidence type="ECO:0000256" key="4">
    <source>
        <dbReference type="ARBA" id="ARBA00022801"/>
    </source>
</evidence>
<feature type="domain" description="Aminopeptidase P N-terminal" evidence="8">
    <location>
        <begin position="34"/>
        <end position="168"/>
    </location>
</feature>